<dbReference type="Proteomes" id="UP001519641">
    <property type="component" value="Unassembled WGS sequence"/>
</dbReference>
<dbReference type="Pfam" id="PF00005">
    <property type="entry name" value="ABC_tran"/>
    <property type="match status" value="1"/>
</dbReference>
<evidence type="ECO:0000256" key="4">
    <source>
        <dbReference type="ARBA" id="ARBA00022840"/>
    </source>
</evidence>
<comment type="similarity">
    <text evidence="1">Belongs to the ABC transporter superfamily.</text>
</comment>
<gene>
    <name evidence="6" type="ORF">KK097_03895</name>
</gene>
<dbReference type="PANTHER" id="PTHR43335:SF4">
    <property type="entry name" value="ABC TRANSPORTER, ATP-BINDING PROTEIN"/>
    <property type="match status" value="1"/>
</dbReference>
<organism evidence="6 7">
    <name type="scientific">Curtobacterium aurantiacum</name>
    <dbReference type="NCBI Taxonomy" id="3236919"/>
    <lineage>
        <taxon>Bacteria</taxon>
        <taxon>Bacillati</taxon>
        <taxon>Actinomycetota</taxon>
        <taxon>Actinomycetes</taxon>
        <taxon>Micrococcales</taxon>
        <taxon>Microbacteriaceae</taxon>
        <taxon>Curtobacterium</taxon>
    </lineage>
</organism>
<dbReference type="RefSeq" id="WP_214529202.1">
    <property type="nucleotide sequence ID" value="NZ_JAHEWN010000005.1"/>
</dbReference>
<keyword evidence="4 6" id="KW-0067">ATP-binding</keyword>
<dbReference type="GO" id="GO:0005524">
    <property type="term" value="F:ATP binding"/>
    <property type="evidence" value="ECO:0007669"/>
    <property type="project" value="UniProtKB-KW"/>
</dbReference>
<evidence type="ECO:0000256" key="2">
    <source>
        <dbReference type="ARBA" id="ARBA00022448"/>
    </source>
</evidence>
<proteinExistence type="inferred from homology"/>
<accession>A0ABS5VBU7</accession>
<keyword evidence="3" id="KW-0547">Nucleotide-binding</keyword>
<dbReference type="EMBL" id="JAHEWS010000004">
    <property type="protein sequence ID" value="MBT1586953.1"/>
    <property type="molecule type" value="Genomic_DNA"/>
</dbReference>
<dbReference type="Gene3D" id="3.40.50.300">
    <property type="entry name" value="P-loop containing nucleotide triphosphate hydrolases"/>
    <property type="match status" value="1"/>
</dbReference>
<evidence type="ECO:0000256" key="1">
    <source>
        <dbReference type="ARBA" id="ARBA00005417"/>
    </source>
</evidence>
<name>A0ABS5VBU7_9MICO</name>
<dbReference type="PANTHER" id="PTHR43335">
    <property type="entry name" value="ABC TRANSPORTER, ATP-BINDING PROTEIN"/>
    <property type="match status" value="1"/>
</dbReference>
<dbReference type="PROSITE" id="PS50893">
    <property type="entry name" value="ABC_TRANSPORTER_2"/>
    <property type="match status" value="1"/>
</dbReference>
<evidence type="ECO:0000313" key="7">
    <source>
        <dbReference type="Proteomes" id="UP001519641"/>
    </source>
</evidence>
<dbReference type="SMART" id="SM00382">
    <property type="entry name" value="AAA"/>
    <property type="match status" value="1"/>
</dbReference>
<dbReference type="InterPro" id="IPR003439">
    <property type="entry name" value="ABC_transporter-like_ATP-bd"/>
</dbReference>
<feature type="domain" description="ABC transporter" evidence="5">
    <location>
        <begin position="7"/>
        <end position="234"/>
    </location>
</feature>
<dbReference type="InterPro" id="IPR003593">
    <property type="entry name" value="AAA+_ATPase"/>
</dbReference>
<evidence type="ECO:0000256" key="3">
    <source>
        <dbReference type="ARBA" id="ARBA00022741"/>
    </source>
</evidence>
<evidence type="ECO:0000259" key="5">
    <source>
        <dbReference type="PROSITE" id="PS50893"/>
    </source>
</evidence>
<keyword evidence="2" id="KW-0813">Transport</keyword>
<dbReference type="SUPFAM" id="SSF52540">
    <property type="entry name" value="P-loop containing nucleoside triphosphate hydrolases"/>
    <property type="match status" value="1"/>
</dbReference>
<evidence type="ECO:0000313" key="6">
    <source>
        <dbReference type="EMBL" id="MBT1586953.1"/>
    </source>
</evidence>
<protein>
    <submittedName>
        <fullName evidence="6">ATP-binding cassette domain-containing protein</fullName>
    </submittedName>
</protein>
<reference evidence="6 7" key="1">
    <citation type="submission" date="2021-05" db="EMBL/GenBank/DDBJ databases">
        <title>Whole genome sequence of Curtobacterium flaccumfaciens pv. flaccumfaciens strain CFBP 8819.</title>
        <authorList>
            <person name="Osdaghi E."/>
            <person name="Taghouti G."/>
            <person name="Portier P."/>
            <person name="Fazliarab A."/>
            <person name="Taghavi S.M."/>
            <person name="Briand M."/>
            <person name="Le-Saux M."/>
            <person name="Jacques M.-A."/>
        </authorList>
    </citation>
    <scope>NUCLEOTIDE SEQUENCE [LARGE SCALE GENOMIC DNA]</scope>
    <source>
        <strain evidence="6 7">CFBP 8819</strain>
    </source>
</reference>
<dbReference type="InterPro" id="IPR027417">
    <property type="entry name" value="P-loop_NTPase"/>
</dbReference>
<keyword evidence="7" id="KW-1185">Reference proteome</keyword>
<dbReference type="PROSITE" id="PS00211">
    <property type="entry name" value="ABC_TRANSPORTER_1"/>
    <property type="match status" value="1"/>
</dbReference>
<sequence>MNPAGTIEVRDLDKRFGSRLVLDGVSFTVPSGQVTGFIGSNGAGKSTTMRILLGLLEADHGTVSVGGRPIDSAYRSGIGYMPEEQGLYPEMRVGDHLVYLARLHGMGRRQARAEVARWGDVLGIRHRFGDVVRELSLGNRQRVQLVAALLGDPTALVLDEPFSGLDPSGVDAMGAVLADTARSGRPILFSSHQLDLMERVCDRVVIIHDGRIVAEDRVDDLLEGTENLHVVRTATPVAPGVLAELGADVVTSGRHALSGTTTDPDRHVVRVPSGTEADVFRRLAVGIDVIGVERARATLSDLYRDAVTQDAL</sequence>
<comment type="caution">
    <text evidence="6">The sequence shown here is derived from an EMBL/GenBank/DDBJ whole genome shotgun (WGS) entry which is preliminary data.</text>
</comment>
<dbReference type="InterPro" id="IPR017871">
    <property type="entry name" value="ABC_transporter-like_CS"/>
</dbReference>